<keyword evidence="3" id="KW-1185">Reference proteome</keyword>
<sequence>MTAPVLAGAPTPTADHNIGQFQPQVPIRHISRNGSHARESQQPQANGTFSDEVMDMWSDAPTGFGPDDWDMYLGGFPSVDESHWHTMTSHF</sequence>
<evidence type="ECO:0000256" key="1">
    <source>
        <dbReference type="SAM" id="MobiDB-lite"/>
    </source>
</evidence>
<protein>
    <submittedName>
        <fullName evidence="2">Uncharacterized protein</fullName>
    </submittedName>
</protein>
<dbReference type="AlphaFoldDB" id="A0A9W8TG00"/>
<accession>A0A9W8TG00</accession>
<proteinExistence type="predicted"/>
<gene>
    <name evidence="2" type="ORF">NLJ89_g886</name>
</gene>
<reference evidence="2" key="1">
    <citation type="submission" date="2022-07" db="EMBL/GenBank/DDBJ databases">
        <title>Genome Sequence of Agrocybe chaxingu.</title>
        <authorList>
            <person name="Buettner E."/>
        </authorList>
    </citation>
    <scope>NUCLEOTIDE SEQUENCE</scope>
    <source>
        <strain evidence="2">MP-N11</strain>
    </source>
</reference>
<feature type="compositionally biased region" description="Polar residues" evidence="1">
    <location>
        <begin position="40"/>
        <end position="49"/>
    </location>
</feature>
<feature type="region of interest" description="Disordered" evidence="1">
    <location>
        <begin position="27"/>
        <end position="49"/>
    </location>
</feature>
<organism evidence="2 3">
    <name type="scientific">Agrocybe chaxingu</name>
    <dbReference type="NCBI Taxonomy" id="84603"/>
    <lineage>
        <taxon>Eukaryota</taxon>
        <taxon>Fungi</taxon>
        <taxon>Dikarya</taxon>
        <taxon>Basidiomycota</taxon>
        <taxon>Agaricomycotina</taxon>
        <taxon>Agaricomycetes</taxon>
        <taxon>Agaricomycetidae</taxon>
        <taxon>Agaricales</taxon>
        <taxon>Agaricineae</taxon>
        <taxon>Strophariaceae</taxon>
        <taxon>Agrocybe</taxon>
    </lineage>
</organism>
<evidence type="ECO:0000313" key="2">
    <source>
        <dbReference type="EMBL" id="KAJ3516822.1"/>
    </source>
</evidence>
<dbReference type="Proteomes" id="UP001148786">
    <property type="component" value="Unassembled WGS sequence"/>
</dbReference>
<name>A0A9W8TG00_9AGAR</name>
<evidence type="ECO:0000313" key="3">
    <source>
        <dbReference type="Proteomes" id="UP001148786"/>
    </source>
</evidence>
<dbReference type="EMBL" id="JANKHO010000041">
    <property type="protein sequence ID" value="KAJ3516822.1"/>
    <property type="molecule type" value="Genomic_DNA"/>
</dbReference>
<dbReference type="OrthoDB" id="3022331at2759"/>
<comment type="caution">
    <text evidence="2">The sequence shown here is derived from an EMBL/GenBank/DDBJ whole genome shotgun (WGS) entry which is preliminary data.</text>
</comment>